<dbReference type="EMBL" id="JAQQBR010001834">
    <property type="protein sequence ID" value="KAK0161723.1"/>
    <property type="molecule type" value="Genomic_DNA"/>
</dbReference>
<dbReference type="AlphaFoldDB" id="A0AA39KGM0"/>
<keyword evidence="2" id="KW-1185">Reference proteome</keyword>
<reference evidence="1" key="2">
    <citation type="submission" date="2023-03" db="EMBL/GenBank/DDBJ databases">
        <authorList>
            <person name="Inwood S.N."/>
            <person name="Skelly J.G."/>
            <person name="Guhlin J."/>
            <person name="Harrop T.W.R."/>
            <person name="Goldson S.G."/>
            <person name="Dearden P.K."/>
        </authorList>
    </citation>
    <scope>NUCLEOTIDE SEQUENCE</scope>
    <source>
        <strain evidence="1">Lincoln</strain>
        <tissue evidence="1">Whole body</tissue>
    </source>
</reference>
<evidence type="ECO:0000313" key="1">
    <source>
        <dbReference type="EMBL" id="KAK0161723.1"/>
    </source>
</evidence>
<dbReference type="Proteomes" id="UP001168972">
    <property type="component" value="Unassembled WGS sequence"/>
</dbReference>
<sequence length="118" mass="13552">MSQIFWADSGNIEMARISPTKRYIYVEILARLSGHYLCTITWHGFRESIPDSIHDKSNNFLVSPDSRDTKTLIDKEKISVDKTFFDAYSPVIPRAIRITHMMKLMNEEATELLQAAGD</sequence>
<gene>
    <name evidence="1" type="ORF">PV327_008141</name>
</gene>
<reference evidence="1" key="1">
    <citation type="journal article" date="2023" name="bioRxiv">
        <title>Scaffold-level genome assemblies of two parasitoid biocontrol wasps reveal the parthenogenesis mechanism and an associated novel virus.</title>
        <authorList>
            <person name="Inwood S."/>
            <person name="Skelly J."/>
            <person name="Guhlin J."/>
            <person name="Harrop T."/>
            <person name="Goldson S."/>
            <person name="Dearden P."/>
        </authorList>
    </citation>
    <scope>NUCLEOTIDE SEQUENCE</scope>
    <source>
        <strain evidence="1">Lincoln</strain>
        <tissue evidence="1">Whole body</tissue>
    </source>
</reference>
<organism evidence="1 2">
    <name type="scientific">Microctonus hyperodae</name>
    <name type="common">Parasitoid wasp</name>
    <dbReference type="NCBI Taxonomy" id="165561"/>
    <lineage>
        <taxon>Eukaryota</taxon>
        <taxon>Metazoa</taxon>
        <taxon>Ecdysozoa</taxon>
        <taxon>Arthropoda</taxon>
        <taxon>Hexapoda</taxon>
        <taxon>Insecta</taxon>
        <taxon>Pterygota</taxon>
        <taxon>Neoptera</taxon>
        <taxon>Endopterygota</taxon>
        <taxon>Hymenoptera</taxon>
        <taxon>Apocrita</taxon>
        <taxon>Ichneumonoidea</taxon>
        <taxon>Braconidae</taxon>
        <taxon>Euphorinae</taxon>
        <taxon>Microctonus</taxon>
    </lineage>
</organism>
<protein>
    <submittedName>
        <fullName evidence="1">Uncharacterized protein</fullName>
    </submittedName>
</protein>
<accession>A0AA39KGM0</accession>
<name>A0AA39KGM0_MICHY</name>
<comment type="caution">
    <text evidence="1">The sequence shown here is derived from an EMBL/GenBank/DDBJ whole genome shotgun (WGS) entry which is preliminary data.</text>
</comment>
<proteinExistence type="predicted"/>
<evidence type="ECO:0000313" key="2">
    <source>
        <dbReference type="Proteomes" id="UP001168972"/>
    </source>
</evidence>